<dbReference type="InterPro" id="IPR015000">
    <property type="entry name" value="EipB-like"/>
</dbReference>
<comment type="caution">
    <text evidence="2">The sequence shown here is derived from an EMBL/GenBank/DDBJ whole genome shotgun (WGS) entry which is preliminary data.</text>
</comment>
<sequence>MTIRPPRHQTTLLAALAPACLTLALLCPAAHAAAPTSPLVSQQAVYDLGLVESAGGQTLSATGRMSYSVLKTCLGWSSHQRLDIQSVTRKQGEEHLLSDYAAQESLDGRHLTFKSQETRNGKLLRVVSGEASLAPDGAGVVQYRQPLAKTLRLPVGTLFPVTHTARILSAARQGEKDLTTPLFDGTLPDGPEDTYVTLLTWSPPPAGNTPYQHLQKLASGHVHIAFYDRNAHTMMPEYEMGMRYFANGVSDQLHLDFGDFKMQGTLSTLDLPPTPTCTQDTAP</sequence>
<name>A0A269XXS3_9PROT</name>
<protein>
    <recommendedName>
        <fullName evidence="4">DUF1849 domain-containing protein</fullName>
    </recommendedName>
</protein>
<feature type="chain" id="PRO_5013329422" description="DUF1849 domain-containing protein" evidence="1">
    <location>
        <begin position="33"/>
        <end position="283"/>
    </location>
</feature>
<dbReference type="Proteomes" id="UP000216151">
    <property type="component" value="Unassembled WGS sequence"/>
</dbReference>
<evidence type="ECO:0000313" key="2">
    <source>
        <dbReference type="EMBL" id="PAK78092.1"/>
    </source>
</evidence>
<accession>A0A269XXS3</accession>
<keyword evidence="1" id="KW-0732">Signal</keyword>
<evidence type="ECO:0000313" key="3">
    <source>
        <dbReference type="Proteomes" id="UP000216151"/>
    </source>
</evidence>
<dbReference type="OrthoDB" id="9815514at2"/>
<feature type="signal peptide" evidence="1">
    <location>
        <begin position="1"/>
        <end position="32"/>
    </location>
</feature>
<dbReference type="EMBL" id="NCXK01000008">
    <property type="protein sequence ID" value="PAK78092.1"/>
    <property type="molecule type" value="Genomic_DNA"/>
</dbReference>
<evidence type="ECO:0000256" key="1">
    <source>
        <dbReference type="SAM" id="SignalP"/>
    </source>
</evidence>
<dbReference type="AlphaFoldDB" id="A0A269XXS3"/>
<reference evidence="2 3" key="1">
    <citation type="submission" date="2017-04" db="EMBL/GenBank/DDBJ databases">
        <title>Kefir bacterial isolates.</title>
        <authorList>
            <person name="Kim Y."/>
            <person name="Blasche S."/>
            <person name="Patil K.R."/>
        </authorList>
    </citation>
    <scope>NUCLEOTIDE SEQUENCE [LARGE SCALE GENOMIC DNA]</scope>
    <source>
        <strain evidence="2 3">KR</strain>
    </source>
</reference>
<dbReference type="Pfam" id="PF08904">
    <property type="entry name" value="EipB_like"/>
    <property type="match status" value="1"/>
</dbReference>
<keyword evidence="3" id="KW-1185">Reference proteome</keyword>
<proteinExistence type="predicted"/>
<organism evidence="2 3">
    <name type="scientific">Acetobacter fabarum</name>
    <dbReference type="NCBI Taxonomy" id="483199"/>
    <lineage>
        <taxon>Bacteria</taxon>
        <taxon>Pseudomonadati</taxon>
        <taxon>Pseudomonadota</taxon>
        <taxon>Alphaproteobacteria</taxon>
        <taxon>Acetobacterales</taxon>
        <taxon>Acetobacteraceae</taxon>
        <taxon>Acetobacter</taxon>
    </lineage>
</organism>
<dbReference type="RefSeq" id="WP_095349760.1">
    <property type="nucleotide sequence ID" value="NZ_JBDNMF010000005.1"/>
</dbReference>
<evidence type="ECO:0008006" key="4">
    <source>
        <dbReference type="Google" id="ProtNLM"/>
    </source>
</evidence>
<gene>
    <name evidence="2" type="ORF">B8X00_08025</name>
</gene>